<feature type="transmembrane region" description="Helical" evidence="8">
    <location>
        <begin position="133"/>
        <end position="151"/>
    </location>
</feature>
<dbReference type="Gene3D" id="1.10.3720.10">
    <property type="entry name" value="MetI-like"/>
    <property type="match status" value="1"/>
</dbReference>
<gene>
    <name evidence="10" type="ORF">ENM84_06135</name>
</gene>
<dbReference type="GO" id="GO:0006865">
    <property type="term" value="P:amino acid transport"/>
    <property type="evidence" value="ECO:0007669"/>
    <property type="project" value="UniProtKB-KW"/>
</dbReference>
<name>A0A7C5XL90_9CREN</name>
<dbReference type="GO" id="GO:0022857">
    <property type="term" value="F:transmembrane transporter activity"/>
    <property type="evidence" value="ECO:0007669"/>
    <property type="project" value="InterPro"/>
</dbReference>
<evidence type="ECO:0000256" key="4">
    <source>
        <dbReference type="ARBA" id="ARBA00022692"/>
    </source>
</evidence>
<dbReference type="PANTHER" id="PTHR30614:SF0">
    <property type="entry name" value="L-CYSTINE TRANSPORT SYSTEM PERMEASE PROTEIN TCYL"/>
    <property type="match status" value="1"/>
</dbReference>
<comment type="subcellular location">
    <subcellularLocation>
        <location evidence="1 8">Cell membrane</location>
        <topology evidence="1 8">Multi-pass membrane protein</topology>
    </subcellularLocation>
</comment>
<accession>A0A7C5XL90</accession>
<comment type="similarity">
    <text evidence="8">Belongs to the binding-protein-dependent transport system permease family.</text>
</comment>
<sequence length="225" mass="25321">MLWNIAYILYNYGHAIALGLGYTILITSTSYFIGLLLGIFIALLRVYGDRASKALFTIFVELIRGTPMMVQLFFIYYALSEIGILLDPITASIIAIAINSAVYQSEYIRSAIGSIPYSQYESALSLGLTKLKTIWLVILPQAIRIAIPALFNEAIYLFKYSSIAYFVTAPELMYIGKLIGSRTFLYIEIYLILAFIYIAASIVLTELARIIEKKYFIPGLIKSRI</sequence>
<dbReference type="PANTHER" id="PTHR30614">
    <property type="entry name" value="MEMBRANE COMPONENT OF AMINO ACID ABC TRANSPORTER"/>
    <property type="match status" value="1"/>
</dbReference>
<dbReference type="PROSITE" id="PS50928">
    <property type="entry name" value="ABC_TM1"/>
    <property type="match status" value="1"/>
</dbReference>
<evidence type="ECO:0000256" key="2">
    <source>
        <dbReference type="ARBA" id="ARBA00022448"/>
    </source>
</evidence>
<evidence type="ECO:0000256" key="6">
    <source>
        <dbReference type="ARBA" id="ARBA00022989"/>
    </source>
</evidence>
<protein>
    <submittedName>
        <fullName evidence="10">Amino acid ABC transporter permease</fullName>
    </submittedName>
</protein>
<dbReference type="GO" id="GO:0043190">
    <property type="term" value="C:ATP-binding cassette (ABC) transporter complex"/>
    <property type="evidence" value="ECO:0007669"/>
    <property type="project" value="InterPro"/>
</dbReference>
<dbReference type="InterPro" id="IPR000515">
    <property type="entry name" value="MetI-like"/>
</dbReference>
<feature type="transmembrane region" description="Helical" evidence="8">
    <location>
        <begin position="82"/>
        <end position="102"/>
    </location>
</feature>
<dbReference type="Pfam" id="PF00528">
    <property type="entry name" value="BPD_transp_1"/>
    <property type="match status" value="1"/>
</dbReference>
<evidence type="ECO:0000256" key="3">
    <source>
        <dbReference type="ARBA" id="ARBA00022475"/>
    </source>
</evidence>
<keyword evidence="5" id="KW-0029">Amino-acid transport</keyword>
<reference evidence="10" key="1">
    <citation type="journal article" date="2020" name="mSystems">
        <title>Genome- and Community-Level Interaction Insights into Carbon Utilization and Element Cycling Functions of Hydrothermarchaeota in Hydrothermal Sediment.</title>
        <authorList>
            <person name="Zhou Z."/>
            <person name="Liu Y."/>
            <person name="Xu W."/>
            <person name="Pan J."/>
            <person name="Luo Z.H."/>
            <person name="Li M."/>
        </authorList>
    </citation>
    <scope>NUCLEOTIDE SEQUENCE [LARGE SCALE GENOMIC DNA]</scope>
    <source>
        <strain evidence="10">SpSt-1121</strain>
    </source>
</reference>
<evidence type="ECO:0000313" key="10">
    <source>
        <dbReference type="EMBL" id="HHP82226.1"/>
    </source>
</evidence>
<evidence type="ECO:0000256" key="8">
    <source>
        <dbReference type="RuleBase" id="RU363032"/>
    </source>
</evidence>
<feature type="transmembrane region" description="Helical" evidence="8">
    <location>
        <begin position="55"/>
        <end position="76"/>
    </location>
</feature>
<keyword evidence="7 8" id="KW-0472">Membrane</keyword>
<evidence type="ECO:0000256" key="5">
    <source>
        <dbReference type="ARBA" id="ARBA00022970"/>
    </source>
</evidence>
<dbReference type="CDD" id="cd06261">
    <property type="entry name" value="TM_PBP2"/>
    <property type="match status" value="1"/>
</dbReference>
<evidence type="ECO:0000256" key="7">
    <source>
        <dbReference type="ARBA" id="ARBA00023136"/>
    </source>
</evidence>
<dbReference type="SUPFAM" id="SSF161098">
    <property type="entry name" value="MetI-like"/>
    <property type="match status" value="1"/>
</dbReference>
<keyword evidence="2 8" id="KW-0813">Transport</keyword>
<dbReference type="InterPro" id="IPR010065">
    <property type="entry name" value="AA_ABC_transptr_permease_3TM"/>
</dbReference>
<organism evidence="10">
    <name type="scientific">Ignisphaera aggregans</name>
    <dbReference type="NCBI Taxonomy" id="334771"/>
    <lineage>
        <taxon>Archaea</taxon>
        <taxon>Thermoproteota</taxon>
        <taxon>Thermoprotei</taxon>
        <taxon>Desulfurococcales</taxon>
        <taxon>Desulfurococcaceae</taxon>
        <taxon>Ignisphaera</taxon>
    </lineage>
</organism>
<evidence type="ECO:0000259" key="9">
    <source>
        <dbReference type="PROSITE" id="PS50928"/>
    </source>
</evidence>
<keyword evidence="3" id="KW-1003">Cell membrane</keyword>
<dbReference type="AlphaFoldDB" id="A0A7C5XL90"/>
<keyword evidence="6 8" id="KW-1133">Transmembrane helix</keyword>
<dbReference type="EMBL" id="DRZI01000262">
    <property type="protein sequence ID" value="HHP82226.1"/>
    <property type="molecule type" value="Genomic_DNA"/>
</dbReference>
<dbReference type="NCBIfam" id="TIGR01726">
    <property type="entry name" value="HEQRo_perm_3TM"/>
    <property type="match status" value="1"/>
</dbReference>
<keyword evidence="4 8" id="KW-0812">Transmembrane</keyword>
<proteinExistence type="inferred from homology"/>
<comment type="caution">
    <text evidence="10">The sequence shown here is derived from an EMBL/GenBank/DDBJ whole genome shotgun (WGS) entry which is preliminary data.</text>
</comment>
<dbReference type="InterPro" id="IPR043429">
    <property type="entry name" value="ArtM/GltK/GlnP/TcyL/YhdX-like"/>
</dbReference>
<feature type="transmembrane region" description="Helical" evidence="8">
    <location>
        <begin position="20"/>
        <end position="43"/>
    </location>
</feature>
<dbReference type="InterPro" id="IPR035906">
    <property type="entry name" value="MetI-like_sf"/>
</dbReference>
<feature type="transmembrane region" description="Helical" evidence="8">
    <location>
        <begin position="183"/>
        <end position="204"/>
    </location>
</feature>
<evidence type="ECO:0000256" key="1">
    <source>
        <dbReference type="ARBA" id="ARBA00004651"/>
    </source>
</evidence>
<feature type="domain" description="ABC transmembrane type-1" evidence="9">
    <location>
        <begin position="20"/>
        <end position="208"/>
    </location>
</feature>